<dbReference type="EMBL" id="BAAAOR010000007">
    <property type="protein sequence ID" value="GAA1508404.1"/>
    <property type="molecule type" value="Genomic_DNA"/>
</dbReference>
<dbReference type="InterPro" id="IPR006076">
    <property type="entry name" value="FAD-dep_OxRdtase"/>
</dbReference>
<dbReference type="PANTHER" id="PTHR13847">
    <property type="entry name" value="SARCOSINE DEHYDROGENASE-RELATED"/>
    <property type="match status" value="1"/>
</dbReference>
<dbReference type="InterPro" id="IPR036188">
    <property type="entry name" value="FAD/NAD-bd_sf"/>
</dbReference>
<evidence type="ECO:0000256" key="1">
    <source>
        <dbReference type="ARBA" id="ARBA00023002"/>
    </source>
</evidence>
<accession>A0ABN2A0C8</accession>
<dbReference type="Pfam" id="PF01266">
    <property type="entry name" value="DAO"/>
    <property type="match status" value="1"/>
</dbReference>
<dbReference type="RefSeq" id="WP_141004882.1">
    <property type="nucleotide sequence ID" value="NZ_BAAAOR010000007.1"/>
</dbReference>
<feature type="domain" description="FAD dependent oxidoreductase" evidence="2">
    <location>
        <begin position="7"/>
        <end position="387"/>
    </location>
</feature>
<sequence length="435" mass="47019">MNHTEYDAAIIGAGVVGCSIAYALARNGYRVRVLDRGGTAGSGSTSASSANIRFNYSTWEGVATSWESHAMWEDWEAHLGGADDDGMARFIRTGGVVLDSPDQDTERVLALFERAGIPYERWDSSTLRSRLPMLDPSRHHPPKQITDPAFWEEPHGEVGGYWVPDQGFVDDPALAAHNLMSAARRHGADFCFHTSVTAIRRAGGAVTGLEVAGGPHLPVRMVINAAGPHSATVNALAGVLDDFNVGTRPMRQEVHQVPSPPGFSGDRPVPLVGDLDLGTYFRGTPSGELLIGGTEPACDPMEWLEDPDEYDHRPTKRVFDAQVFRAARRVPDLTAPNVPRGIAGVYDVSDDWIPIYDKTSLAGYYVAIGTSGNQFKNAPLIGDLLAAIITAADNGVDHDSDPVRMVLPCTGHTIDLSHYSRRRTVDRSSPLNVMG</sequence>
<organism evidence="3 4">
    <name type="scientific">Nocardioides humi</name>
    <dbReference type="NCBI Taxonomy" id="449461"/>
    <lineage>
        <taxon>Bacteria</taxon>
        <taxon>Bacillati</taxon>
        <taxon>Actinomycetota</taxon>
        <taxon>Actinomycetes</taxon>
        <taxon>Propionibacteriales</taxon>
        <taxon>Nocardioidaceae</taxon>
        <taxon>Nocardioides</taxon>
    </lineage>
</organism>
<dbReference type="Gene3D" id="3.50.50.60">
    <property type="entry name" value="FAD/NAD(P)-binding domain"/>
    <property type="match status" value="1"/>
</dbReference>
<evidence type="ECO:0000313" key="3">
    <source>
        <dbReference type="EMBL" id="GAA1508404.1"/>
    </source>
</evidence>
<keyword evidence="4" id="KW-1185">Reference proteome</keyword>
<dbReference type="SUPFAM" id="SSF51905">
    <property type="entry name" value="FAD/NAD(P)-binding domain"/>
    <property type="match status" value="1"/>
</dbReference>
<name>A0ABN2A0C8_9ACTN</name>
<protein>
    <submittedName>
        <fullName evidence="3">FAD-binding oxidoreductase</fullName>
    </submittedName>
</protein>
<dbReference type="Proteomes" id="UP001500842">
    <property type="component" value="Unassembled WGS sequence"/>
</dbReference>
<proteinExistence type="predicted"/>
<evidence type="ECO:0000313" key="4">
    <source>
        <dbReference type="Proteomes" id="UP001500842"/>
    </source>
</evidence>
<comment type="caution">
    <text evidence="3">The sequence shown here is derived from an EMBL/GenBank/DDBJ whole genome shotgun (WGS) entry which is preliminary data.</text>
</comment>
<gene>
    <name evidence="3" type="ORF">GCM10009788_10790</name>
</gene>
<dbReference type="Gene3D" id="3.30.9.10">
    <property type="entry name" value="D-Amino Acid Oxidase, subunit A, domain 2"/>
    <property type="match status" value="1"/>
</dbReference>
<reference evidence="3 4" key="1">
    <citation type="journal article" date="2019" name="Int. J. Syst. Evol. Microbiol.">
        <title>The Global Catalogue of Microorganisms (GCM) 10K type strain sequencing project: providing services to taxonomists for standard genome sequencing and annotation.</title>
        <authorList>
            <consortium name="The Broad Institute Genomics Platform"/>
            <consortium name="The Broad Institute Genome Sequencing Center for Infectious Disease"/>
            <person name="Wu L."/>
            <person name="Ma J."/>
        </authorList>
    </citation>
    <scope>NUCLEOTIDE SEQUENCE [LARGE SCALE GENOMIC DNA]</scope>
    <source>
        <strain evidence="3 4">JCM 14942</strain>
    </source>
</reference>
<dbReference type="PANTHER" id="PTHR13847:SF287">
    <property type="entry name" value="FAD-DEPENDENT OXIDOREDUCTASE DOMAIN-CONTAINING PROTEIN 1"/>
    <property type="match status" value="1"/>
</dbReference>
<keyword evidence="1" id="KW-0560">Oxidoreductase</keyword>
<evidence type="ECO:0000259" key="2">
    <source>
        <dbReference type="Pfam" id="PF01266"/>
    </source>
</evidence>